<accession>A0A7V6A3F2</accession>
<dbReference type="GO" id="GO:0000287">
    <property type="term" value="F:magnesium ion binding"/>
    <property type="evidence" value="ECO:0007669"/>
    <property type="project" value="UniProtKB-UniRule"/>
</dbReference>
<dbReference type="InterPro" id="IPR015795">
    <property type="entry name" value="Pyrv_Knase_C"/>
</dbReference>
<dbReference type="GO" id="GO:0004743">
    <property type="term" value="F:pyruvate kinase activity"/>
    <property type="evidence" value="ECO:0007669"/>
    <property type="project" value="UniProtKB-UniRule"/>
</dbReference>
<dbReference type="PANTHER" id="PTHR11817">
    <property type="entry name" value="PYRUVATE KINASE"/>
    <property type="match status" value="1"/>
</dbReference>
<evidence type="ECO:0000256" key="5">
    <source>
        <dbReference type="ARBA" id="ARBA00012142"/>
    </source>
</evidence>
<gene>
    <name evidence="19" type="primary">pyk</name>
    <name evidence="19" type="ORF">ENV52_07295</name>
</gene>
<comment type="catalytic activity">
    <reaction evidence="16">
        <text>pyruvate + ATP = phosphoenolpyruvate + ADP + H(+)</text>
        <dbReference type="Rhea" id="RHEA:18157"/>
        <dbReference type="ChEBI" id="CHEBI:15361"/>
        <dbReference type="ChEBI" id="CHEBI:15378"/>
        <dbReference type="ChEBI" id="CHEBI:30616"/>
        <dbReference type="ChEBI" id="CHEBI:58702"/>
        <dbReference type="ChEBI" id="CHEBI:456216"/>
        <dbReference type="EC" id="2.7.1.40"/>
    </reaction>
</comment>
<dbReference type="Gene3D" id="3.40.1380.20">
    <property type="entry name" value="Pyruvate kinase, C-terminal domain"/>
    <property type="match status" value="1"/>
</dbReference>
<evidence type="ECO:0000259" key="18">
    <source>
        <dbReference type="Pfam" id="PF02887"/>
    </source>
</evidence>
<dbReference type="InterPro" id="IPR015793">
    <property type="entry name" value="Pyrv_Knase_brl"/>
</dbReference>
<comment type="caution">
    <text evidence="19">The sequence shown here is derived from an EMBL/GenBank/DDBJ whole genome shotgun (WGS) entry which is preliminary data.</text>
</comment>
<evidence type="ECO:0000256" key="14">
    <source>
        <dbReference type="ARBA" id="ARBA00023317"/>
    </source>
</evidence>
<dbReference type="Pfam" id="PF00224">
    <property type="entry name" value="PK"/>
    <property type="match status" value="1"/>
</dbReference>
<protein>
    <recommendedName>
        <fullName evidence="6 15">Pyruvate kinase</fullName>
        <ecNumber evidence="5 15">2.7.1.40</ecNumber>
    </recommendedName>
</protein>
<evidence type="ECO:0000256" key="8">
    <source>
        <dbReference type="ARBA" id="ARBA00022723"/>
    </source>
</evidence>
<evidence type="ECO:0000256" key="1">
    <source>
        <dbReference type="ARBA" id="ARBA00001946"/>
    </source>
</evidence>
<evidence type="ECO:0000256" key="16">
    <source>
        <dbReference type="RuleBase" id="RU000504"/>
    </source>
</evidence>
<evidence type="ECO:0000256" key="9">
    <source>
        <dbReference type="ARBA" id="ARBA00022741"/>
    </source>
</evidence>
<organism evidence="19">
    <name type="scientific">Desulfobacca acetoxidans</name>
    <dbReference type="NCBI Taxonomy" id="60893"/>
    <lineage>
        <taxon>Bacteria</taxon>
        <taxon>Pseudomonadati</taxon>
        <taxon>Thermodesulfobacteriota</taxon>
        <taxon>Desulfobaccia</taxon>
        <taxon>Desulfobaccales</taxon>
        <taxon>Desulfobaccaceae</taxon>
        <taxon>Desulfobacca</taxon>
    </lineage>
</organism>
<dbReference type="SUPFAM" id="SSF50800">
    <property type="entry name" value="PK beta-barrel domain-like"/>
    <property type="match status" value="1"/>
</dbReference>
<dbReference type="SUPFAM" id="SSF51621">
    <property type="entry name" value="Phosphoenolpyruvate/pyruvate domain"/>
    <property type="match status" value="1"/>
</dbReference>
<comment type="cofactor">
    <cofactor evidence="2">
        <name>K(+)</name>
        <dbReference type="ChEBI" id="CHEBI:29103"/>
    </cofactor>
</comment>
<evidence type="ECO:0000256" key="2">
    <source>
        <dbReference type="ARBA" id="ARBA00001958"/>
    </source>
</evidence>
<dbReference type="InterPro" id="IPR001697">
    <property type="entry name" value="Pyr_Knase"/>
</dbReference>
<dbReference type="InterPro" id="IPR011037">
    <property type="entry name" value="Pyrv_Knase-like_insert_dom_sf"/>
</dbReference>
<comment type="similarity">
    <text evidence="4 16">Belongs to the pyruvate kinase family.</text>
</comment>
<dbReference type="EMBL" id="DTGR01000120">
    <property type="protein sequence ID" value="HHS29487.1"/>
    <property type="molecule type" value="Genomic_DNA"/>
</dbReference>
<dbReference type="InterPro" id="IPR015813">
    <property type="entry name" value="Pyrv/PenolPyrv_kinase-like_dom"/>
</dbReference>
<evidence type="ECO:0000259" key="17">
    <source>
        <dbReference type="Pfam" id="PF00224"/>
    </source>
</evidence>
<dbReference type="InterPro" id="IPR040442">
    <property type="entry name" value="Pyrv_kinase-like_dom_sf"/>
</dbReference>
<comment type="pathway">
    <text evidence="3 16">Carbohydrate degradation; glycolysis; pyruvate from D-glyceraldehyde 3-phosphate: step 5/5.</text>
</comment>
<evidence type="ECO:0000313" key="19">
    <source>
        <dbReference type="EMBL" id="HHS29487.1"/>
    </source>
</evidence>
<dbReference type="Gene3D" id="2.40.33.10">
    <property type="entry name" value="PK beta-barrel domain-like"/>
    <property type="match status" value="1"/>
</dbReference>
<dbReference type="FunFam" id="2.40.33.10:FF:000001">
    <property type="entry name" value="Pyruvate kinase"/>
    <property type="match status" value="1"/>
</dbReference>
<dbReference type="AlphaFoldDB" id="A0A7V6A3F2"/>
<evidence type="ECO:0000256" key="11">
    <source>
        <dbReference type="ARBA" id="ARBA00022840"/>
    </source>
</evidence>
<dbReference type="GO" id="GO:0005524">
    <property type="term" value="F:ATP binding"/>
    <property type="evidence" value="ECO:0007669"/>
    <property type="project" value="UniProtKB-KW"/>
</dbReference>
<evidence type="ECO:0000256" key="15">
    <source>
        <dbReference type="NCBIfam" id="TIGR01064"/>
    </source>
</evidence>
<keyword evidence="11" id="KW-0067">ATP-binding</keyword>
<evidence type="ECO:0000256" key="12">
    <source>
        <dbReference type="ARBA" id="ARBA00022842"/>
    </source>
</evidence>
<keyword evidence="7 16" id="KW-0808">Transferase</keyword>
<evidence type="ECO:0000256" key="3">
    <source>
        <dbReference type="ARBA" id="ARBA00004997"/>
    </source>
</evidence>
<dbReference type="NCBIfam" id="NF004491">
    <property type="entry name" value="PRK05826.1"/>
    <property type="match status" value="1"/>
</dbReference>
<feature type="domain" description="Pyruvate kinase C-terminal" evidence="18">
    <location>
        <begin position="360"/>
        <end position="470"/>
    </location>
</feature>
<dbReference type="PRINTS" id="PR01050">
    <property type="entry name" value="PYRUVTKNASE"/>
</dbReference>
<evidence type="ECO:0000256" key="4">
    <source>
        <dbReference type="ARBA" id="ARBA00008663"/>
    </source>
</evidence>
<dbReference type="GO" id="GO:0016301">
    <property type="term" value="F:kinase activity"/>
    <property type="evidence" value="ECO:0007669"/>
    <property type="project" value="UniProtKB-KW"/>
</dbReference>
<dbReference type="Pfam" id="PF02887">
    <property type="entry name" value="PK_C"/>
    <property type="match status" value="1"/>
</dbReference>
<comment type="cofactor">
    <cofactor evidence="1">
        <name>Mg(2+)</name>
        <dbReference type="ChEBI" id="CHEBI:18420"/>
    </cofactor>
</comment>
<sequence>MGTLAELRRTKIVCTIGPAVTAEIFPELVAAGLNVARLNFSHGTQAEHQARFEMVRSAARKAGVPVAILQDLAGPKIRVGDIDPEPGELIAGETFTLTSRPLTGSREGCSVNTPEVIEATPVGARVLLADGALELEVLEKTTDTLVCRVVVGGTLSSHKGLNLPGVNLPISALTAKDREDLDFGLKLGVDLVALSFVRSAADVVEVKEIIAGRGFDTPVIAKIEKPQAVDHIQEILAVADGIMVARGDLGVETPLKQVPMVQKMLIAAANRAGKPVITATQMLASMVNNPRPTRAEVTDVANAILDGTDAVMLSEETAVGHYPVEAVRFLDGIARTTEANFPYDEWLYLRSKQVSDDISDAISFAACELAKDLKAKAILASTESGTTARLLSRFRPGVPIIAITTRKETKRRLCLIWGVMPVLIDGLESVDQMLEVVKVMAIKQGHLTSGDRLVITAGTPLGTRGATNLIQADFVA</sequence>
<dbReference type="SUPFAM" id="SSF52935">
    <property type="entry name" value="PK C-terminal domain-like"/>
    <property type="match status" value="1"/>
</dbReference>
<dbReference type="InterPro" id="IPR015806">
    <property type="entry name" value="Pyrv_Knase_insert_dom_sf"/>
</dbReference>
<keyword evidence="12 16" id="KW-0460">Magnesium</keyword>
<keyword evidence="10 16" id="KW-0418">Kinase</keyword>
<dbReference type="InterPro" id="IPR036918">
    <property type="entry name" value="Pyrv_Knase_C_sf"/>
</dbReference>
<keyword evidence="9" id="KW-0547">Nucleotide-binding</keyword>
<dbReference type="UniPathway" id="UPA00109">
    <property type="reaction ID" value="UER00188"/>
</dbReference>
<dbReference type="NCBIfam" id="NF004978">
    <property type="entry name" value="PRK06354.1"/>
    <property type="match status" value="1"/>
</dbReference>
<dbReference type="FunFam" id="3.20.20.60:FF:000025">
    <property type="entry name" value="Pyruvate kinase"/>
    <property type="match status" value="1"/>
</dbReference>
<feature type="domain" description="Pyruvate kinase barrel" evidence="17">
    <location>
        <begin position="8"/>
        <end position="327"/>
    </location>
</feature>
<keyword evidence="8" id="KW-0479">Metal-binding</keyword>
<evidence type="ECO:0000256" key="7">
    <source>
        <dbReference type="ARBA" id="ARBA00022679"/>
    </source>
</evidence>
<reference evidence="19" key="1">
    <citation type="journal article" date="2020" name="mSystems">
        <title>Genome- and Community-Level Interaction Insights into Carbon Utilization and Element Cycling Functions of Hydrothermarchaeota in Hydrothermal Sediment.</title>
        <authorList>
            <person name="Zhou Z."/>
            <person name="Liu Y."/>
            <person name="Xu W."/>
            <person name="Pan J."/>
            <person name="Luo Z.H."/>
            <person name="Li M."/>
        </authorList>
    </citation>
    <scope>NUCLEOTIDE SEQUENCE [LARGE SCALE GENOMIC DNA]</scope>
    <source>
        <strain evidence="19">SpSt-767</strain>
    </source>
</reference>
<dbReference type="EC" id="2.7.1.40" evidence="5 15"/>
<name>A0A7V6A3F2_9BACT</name>
<keyword evidence="14 19" id="KW-0670">Pyruvate</keyword>
<proteinExistence type="inferred from homology"/>
<evidence type="ECO:0000256" key="13">
    <source>
        <dbReference type="ARBA" id="ARBA00023152"/>
    </source>
</evidence>
<keyword evidence="13 16" id="KW-0324">Glycolysis</keyword>
<dbReference type="GO" id="GO:0030955">
    <property type="term" value="F:potassium ion binding"/>
    <property type="evidence" value="ECO:0007669"/>
    <property type="project" value="UniProtKB-UniRule"/>
</dbReference>
<evidence type="ECO:0000256" key="10">
    <source>
        <dbReference type="ARBA" id="ARBA00022777"/>
    </source>
</evidence>
<dbReference type="NCBIfam" id="TIGR01064">
    <property type="entry name" value="pyruv_kin"/>
    <property type="match status" value="1"/>
</dbReference>
<evidence type="ECO:0000256" key="6">
    <source>
        <dbReference type="ARBA" id="ARBA00018587"/>
    </source>
</evidence>
<dbReference type="Gene3D" id="3.20.20.60">
    <property type="entry name" value="Phosphoenolpyruvate-binding domains"/>
    <property type="match status" value="1"/>
</dbReference>